<feature type="domain" description="AAA" evidence="15">
    <location>
        <begin position="67"/>
        <end position="197"/>
    </location>
</feature>
<keyword evidence="8" id="KW-0067">ATP-binding</keyword>
<dbReference type="Proteomes" id="UP000243884">
    <property type="component" value="Unassembled WGS sequence"/>
</dbReference>
<keyword evidence="9" id="KW-0972">Capsule biogenesis/degradation</keyword>
<name>A0A1W1Y3C4_9LACT</name>
<evidence type="ECO:0000256" key="1">
    <source>
        <dbReference type="ARBA" id="ARBA00005132"/>
    </source>
</evidence>
<evidence type="ECO:0000256" key="7">
    <source>
        <dbReference type="ARBA" id="ARBA00022777"/>
    </source>
</evidence>
<evidence type="ECO:0000256" key="6">
    <source>
        <dbReference type="ARBA" id="ARBA00022741"/>
    </source>
</evidence>
<dbReference type="EMBL" id="FWXK01000001">
    <property type="protein sequence ID" value="SMC30730.1"/>
    <property type="molecule type" value="Genomic_DNA"/>
</dbReference>
<keyword evidence="7" id="KW-0418">Kinase</keyword>
<dbReference type="GO" id="GO:0045227">
    <property type="term" value="P:capsule polysaccharide biosynthetic process"/>
    <property type="evidence" value="ECO:0007669"/>
    <property type="project" value="UniProtKB-UniPathway"/>
</dbReference>
<dbReference type="Pfam" id="PF13614">
    <property type="entry name" value="AAA_31"/>
    <property type="match status" value="1"/>
</dbReference>
<evidence type="ECO:0000256" key="2">
    <source>
        <dbReference type="ARBA" id="ARBA00007316"/>
    </source>
</evidence>
<accession>A0A1W1Y3C4</accession>
<dbReference type="GO" id="GO:0005524">
    <property type="term" value="F:ATP binding"/>
    <property type="evidence" value="ECO:0007669"/>
    <property type="project" value="UniProtKB-KW"/>
</dbReference>
<dbReference type="InterPro" id="IPR005702">
    <property type="entry name" value="Wzc-like_C"/>
</dbReference>
<evidence type="ECO:0000256" key="4">
    <source>
        <dbReference type="ARBA" id="ARBA00019200"/>
    </source>
</evidence>
<keyword evidence="6" id="KW-0547">Nucleotide-binding</keyword>
<evidence type="ECO:0000256" key="9">
    <source>
        <dbReference type="ARBA" id="ARBA00022903"/>
    </source>
</evidence>
<dbReference type="InterPro" id="IPR025669">
    <property type="entry name" value="AAA_dom"/>
</dbReference>
<comment type="similarity">
    <text evidence="2">Belongs to the CpsD/CapB family.</text>
</comment>
<dbReference type="PANTHER" id="PTHR32309">
    <property type="entry name" value="TYROSINE-PROTEIN KINASE"/>
    <property type="match status" value="1"/>
</dbReference>
<dbReference type="NCBIfam" id="TIGR01007">
    <property type="entry name" value="eps_fam"/>
    <property type="match status" value="1"/>
</dbReference>
<keyword evidence="17" id="KW-1185">Reference proteome</keyword>
<comment type="pathway">
    <text evidence="1">Capsule biogenesis; capsule polysaccharide biosynthesis.</text>
</comment>
<evidence type="ECO:0000256" key="5">
    <source>
        <dbReference type="ARBA" id="ARBA00022679"/>
    </source>
</evidence>
<dbReference type="GO" id="GO:0004715">
    <property type="term" value="F:non-membrane spanning protein tyrosine kinase activity"/>
    <property type="evidence" value="ECO:0007669"/>
    <property type="project" value="UniProtKB-EC"/>
</dbReference>
<evidence type="ECO:0000256" key="11">
    <source>
        <dbReference type="ARBA" id="ARBA00023169"/>
    </source>
</evidence>
<feature type="compositionally biased region" description="Basic residues" evidence="14">
    <location>
        <begin position="1"/>
        <end position="10"/>
    </location>
</feature>
<evidence type="ECO:0000256" key="10">
    <source>
        <dbReference type="ARBA" id="ARBA00023137"/>
    </source>
</evidence>
<dbReference type="STRING" id="371602.SAMN04487984_0261"/>
<dbReference type="PANTHER" id="PTHR32309:SF13">
    <property type="entry name" value="FERRIC ENTEROBACTIN TRANSPORT PROTEIN FEPE"/>
    <property type="match status" value="1"/>
</dbReference>
<dbReference type="UniPathway" id="UPA00934"/>
<dbReference type="CDD" id="cd05387">
    <property type="entry name" value="BY-kinase"/>
    <property type="match status" value="1"/>
</dbReference>
<comment type="catalytic activity">
    <reaction evidence="13">
        <text>L-tyrosyl-[protein] + ATP = O-phospho-L-tyrosyl-[protein] + ADP + H(+)</text>
        <dbReference type="Rhea" id="RHEA:10596"/>
        <dbReference type="Rhea" id="RHEA-COMP:10136"/>
        <dbReference type="Rhea" id="RHEA-COMP:20101"/>
        <dbReference type="ChEBI" id="CHEBI:15378"/>
        <dbReference type="ChEBI" id="CHEBI:30616"/>
        <dbReference type="ChEBI" id="CHEBI:46858"/>
        <dbReference type="ChEBI" id="CHEBI:61978"/>
        <dbReference type="ChEBI" id="CHEBI:456216"/>
        <dbReference type="EC" id="2.7.10.2"/>
    </reaction>
</comment>
<keyword evidence="11" id="KW-0270">Exopolysaccharide synthesis</keyword>
<gene>
    <name evidence="16" type="ORF">SAMN04487984_0261</name>
</gene>
<evidence type="ECO:0000256" key="8">
    <source>
        <dbReference type="ARBA" id="ARBA00022840"/>
    </source>
</evidence>
<dbReference type="SUPFAM" id="SSF52540">
    <property type="entry name" value="P-loop containing nucleoside triphosphate hydrolases"/>
    <property type="match status" value="1"/>
</dbReference>
<evidence type="ECO:0000256" key="13">
    <source>
        <dbReference type="ARBA" id="ARBA00051245"/>
    </source>
</evidence>
<evidence type="ECO:0000256" key="14">
    <source>
        <dbReference type="SAM" id="MobiDB-lite"/>
    </source>
</evidence>
<evidence type="ECO:0000256" key="3">
    <source>
        <dbReference type="ARBA" id="ARBA00011903"/>
    </source>
</evidence>
<dbReference type="InterPro" id="IPR050445">
    <property type="entry name" value="Bact_polysacc_biosynth/exp"/>
</dbReference>
<evidence type="ECO:0000313" key="17">
    <source>
        <dbReference type="Proteomes" id="UP000243884"/>
    </source>
</evidence>
<dbReference type="Gene3D" id="3.40.50.300">
    <property type="entry name" value="P-loop containing nucleotide triphosphate hydrolases"/>
    <property type="match status" value="1"/>
</dbReference>
<dbReference type="EC" id="2.7.10.2" evidence="3"/>
<dbReference type="OrthoDB" id="9794577at2"/>
<dbReference type="GO" id="GO:0005886">
    <property type="term" value="C:plasma membrane"/>
    <property type="evidence" value="ECO:0007669"/>
    <property type="project" value="TreeGrafter"/>
</dbReference>
<proteinExistence type="inferred from homology"/>
<protein>
    <recommendedName>
        <fullName evidence="4">Tyrosine-protein kinase CpsD</fullName>
        <ecNumber evidence="3">2.7.10.2</ecNumber>
    </recommendedName>
</protein>
<organism evidence="16 17">
    <name type="scientific">Aerococcus suis</name>
    <dbReference type="NCBI Taxonomy" id="371602"/>
    <lineage>
        <taxon>Bacteria</taxon>
        <taxon>Bacillati</taxon>
        <taxon>Bacillota</taxon>
        <taxon>Bacilli</taxon>
        <taxon>Lactobacillales</taxon>
        <taxon>Aerococcaceae</taxon>
        <taxon>Aerococcus</taxon>
    </lineage>
</organism>
<dbReference type="InterPro" id="IPR027417">
    <property type="entry name" value="P-loop_NTPase"/>
</dbReference>
<sequence length="238" mass="26139">MVFKTNKRKKSDKDNQEQQLGASLVTVTRPSDTVAEQFRSIKENIQFSAADKKIQTLLVTSADDSEGKSTMAANLAAVMAEQGKRVLLVDTNLRKPSIYKTFNLNEHHPGLTTLLTDDSLTIMDAIIKVKDANLYVLSAGPMPPNPSELLDSKRMEALIEEFNDVFDTVIFDSSALLTGDDAQVMATKVDGIIITIREGVTEKNSIYQAKERLDAVNANVIGAIYNGSEDKKESKAIK</sequence>
<keyword evidence="5" id="KW-0808">Transferase</keyword>
<evidence type="ECO:0000259" key="15">
    <source>
        <dbReference type="Pfam" id="PF13614"/>
    </source>
</evidence>
<dbReference type="AlphaFoldDB" id="A0A1W1Y3C4"/>
<reference evidence="17" key="1">
    <citation type="submission" date="2017-04" db="EMBL/GenBank/DDBJ databases">
        <authorList>
            <person name="Varghese N."/>
            <person name="Submissions S."/>
        </authorList>
    </citation>
    <scope>NUCLEOTIDE SEQUENCE [LARGE SCALE GENOMIC DNA]</scope>
    <source>
        <strain evidence="17">DSM 21500</strain>
    </source>
</reference>
<comment type="function">
    <text evidence="12">Involved in the regulation of capsular polysaccharide biosynthesis. Autophosphorylation of CpsD attenuates its activity and reduces the level of encapsulation. May be part of a complex that directs the coordinated polymerization and export to the cell surface of the capsular polysaccharide.</text>
</comment>
<feature type="region of interest" description="Disordered" evidence="14">
    <location>
        <begin position="1"/>
        <end position="21"/>
    </location>
</feature>
<evidence type="ECO:0000256" key="12">
    <source>
        <dbReference type="ARBA" id="ARBA00024964"/>
    </source>
</evidence>
<keyword evidence="10" id="KW-0829">Tyrosine-protein kinase</keyword>
<evidence type="ECO:0000313" key="16">
    <source>
        <dbReference type="EMBL" id="SMC30730.1"/>
    </source>
</evidence>
<dbReference type="RefSeq" id="WP_084097866.1">
    <property type="nucleotide sequence ID" value="NZ_FWXK01000001.1"/>
</dbReference>